<reference evidence="1 2" key="2">
    <citation type="journal article" date="2017" name="Front. Plant Sci.">
        <title>Gene Classification and Mining of Molecular Markers Useful in Red Clover (Trifolium pratense) Breeding.</title>
        <authorList>
            <person name="Istvanek J."/>
            <person name="Dluhosova J."/>
            <person name="Dluhos P."/>
            <person name="Patkova L."/>
            <person name="Nedelnik J."/>
            <person name="Repkova J."/>
        </authorList>
    </citation>
    <scope>NUCLEOTIDE SEQUENCE [LARGE SCALE GENOMIC DNA]</scope>
    <source>
        <strain evidence="2">cv. Tatra</strain>
        <tissue evidence="1">Young leaves</tissue>
    </source>
</reference>
<evidence type="ECO:0000313" key="1">
    <source>
        <dbReference type="EMBL" id="PNX65317.1"/>
    </source>
</evidence>
<feature type="non-terminal residue" evidence="1">
    <location>
        <position position="88"/>
    </location>
</feature>
<protein>
    <submittedName>
        <fullName evidence="1">Resistance protein</fullName>
    </submittedName>
</protein>
<dbReference type="Proteomes" id="UP000236291">
    <property type="component" value="Unassembled WGS sequence"/>
</dbReference>
<gene>
    <name evidence="1" type="ORF">L195_g062537</name>
</gene>
<evidence type="ECO:0000313" key="2">
    <source>
        <dbReference type="Proteomes" id="UP000236291"/>
    </source>
</evidence>
<name>A0A2K3KGA4_TRIPR</name>
<organism evidence="1 2">
    <name type="scientific">Trifolium pratense</name>
    <name type="common">Red clover</name>
    <dbReference type="NCBI Taxonomy" id="57577"/>
    <lineage>
        <taxon>Eukaryota</taxon>
        <taxon>Viridiplantae</taxon>
        <taxon>Streptophyta</taxon>
        <taxon>Embryophyta</taxon>
        <taxon>Tracheophyta</taxon>
        <taxon>Spermatophyta</taxon>
        <taxon>Magnoliopsida</taxon>
        <taxon>eudicotyledons</taxon>
        <taxon>Gunneridae</taxon>
        <taxon>Pentapetalae</taxon>
        <taxon>rosids</taxon>
        <taxon>fabids</taxon>
        <taxon>Fabales</taxon>
        <taxon>Fabaceae</taxon>
        <taxon>Papilionoideae</taxon>
        <taxon>50 kb inversion clade</taxon>
        <taxon>NPAAA clade</taxon>
        <taxon>Hologalegina</taxon>
        <taxon>IRL clade</taxon>
        <taxon>Trifolieae</taxon>
        <taxon>Trifolium</taxon>
    </lineage>
</organism>
<accession>A0A2K3KGA4</accession>
<dbReference type="EMBL" id="ASHM01177733">
    <property type="protein sequence ID" value="PNX65317.1"/>
    <property type="molecule type" value="Genomic_DNA"/>
</dbReference>
<sequence length="88" mass="10178">MEAMVGETFFLLSTFVKVLLDKLVSTEFVGIFRSSNLDVSLLEKLTIALLKFQAILDDEEEKQITTDLKLDARRRIVLFEIHNLFDEI</sequence>
<reference evidence="1 2" key="1">
    <citation type="journal article" date="2014" name="Am. J. Bot.">
        <title>Genome assembly and annotation for red clover (Trifolium pratense; Fabaceae).</title>
        <authorList>
            <person name="Istvanek J."/>
            <person name="Jaros M."/>
            <person name="Krenek A."/>
            <person name="Repkova J."/>
        </authorList>
    </citation>
    <scope>NUCLEOTIDE SEQUENCE [LARGE SCALE GENOMIC DNA]</scope>
    <source>
        <strain evidence="2">cv. Tatra</strain>
        <tissue evidence="1">Young leaves</tissue>
    </source>
</reference>
<dbReference type="AlphaFoldDB" id="A0A2K3KGA4"/>
<proteinExistence type="predicted"/>
<comment type="caution">
    <text evidence="1">The sequence shown here is derived from an EMBL/GenBank/DDBJ whole genome shotgun (WGS) entry which is preliminary data.</text>
</comment>